<protein>
    <submittedName>
        <fullName evidence="1">Uncharacterized protein</fullName>
    </submittedName>
</protein>
<sequence length="85" mass="8965">MIPKSPGAGTAGAQTHDKITYIRQMLGELRGVAASEGADMLCYLIEMACVEAGDILSGKRQLSFANGERNKAAGMPVKPPGKIQF</sequence>
<dbReference type="EMBL" id="JACHBK010000013">
    <property type="protein sequence ID" value="MBB5538296.1"/>
    <property type="molecule type" value="Genomic_DNA"/>
</dbReference>
<keyword evidence="2" id="KW-1185">Reference proteome</keyword>
<name>A0A7W8XB34_9HYPH</name>
<dbReference type="AlphaFoldDB" id="A0A7W8XB34"/>
<proteinExistence type="predicted"/>
<accession>A0A7W8XB34</accession>
<dbReference type="Proteomes" id="UP000585507">
    <property type="component" value="Unassembled WGS sequence"/>
</dbReference>
<organism evidence="1 2">
    <name type="scientific">Rhizobium giardinii</name>
    <dbReference type="NCBI Taxonomy" id="56731"/>
    <lineage>
        <taxon>Bacteria</taxon>
        <taxon>Pseudomonadati</taxon>
        <taxon>Pseudomonadota</taxon>
        <taxon>Alphaproteobacteria</taxon>
        <taxon>Hyphomicrobiales</taxon>
        <taxon>Rhizobiaceae</taxon>
        <taxon>Rhizobium/Agrobacterium group</taxon>
        <taxon>Rhizobium</taxon>
    </lineage>
</organism>
<reference evidence="1 2" key="1">
    <citation type="submission" date="2020-08" db="EMBL/GenBank/DDBJ databases">
        <title>Genomic Encyclopedia of Type Strains, Phase IV (KMG-V): Genome sequencing to study the core and pangenomes of soil and plant-associated prokaryotes.</title>
        <authorList>
            <person name="Whitman W."/>
        </authorList>
    </citation>
    <scope>NUCLEOTIDE SEQUENCE [LARGE SCALE GENOMIC DNA]</scope>
    <source>
        <strain evidence="1 2">SEMIA 4084</strain>
    </source>
</reference>
<evidence type="ECO:0000313" key="2">
    <source>
        <dbReference type="Proteomes" id="UP000585507"/>
    </source>
</evidence>
<evidence type="ECO:0000313" key="1">
    <source>
        <dbReference type="EMBL" id="MBB5538296.1"/>
    </source>
</evidence>
<comment type="caution">
    <text evidence="1">The sequence shown here is derived from an EMBL/GenBank/DDBJ whole genome shotgun (WGS) entry which is preliminary data.</text>
</comment>
<gene>
    <name evidence="1" type="ORF">GGD55_005026</name>
</gene>
<dbReference type="RefSeq" id="WP_018325936.1">
    <property type="nucleotide sequence ID" value="NZ_JACHBK010000013.1"/>
</dbReference>